<evidence type="ECO:0000256" key="4">
    <source>
        <dbReference type="ARBA" id="ARBA00022989"/>
    </source>
</evidence>
<evidence type="ECO:0000256" key="3">
    <source>
        <dbReference type="ARBA" id="ARBA00022692"/>
    </source>
</evidence>
<keyword evidence="2" id="KW-0813">Transport</keyword>
<keyword evidence="4 6" id="KW-1133">Transmembrane helix</keyword>
<proteinExistence type="predicted"/>
<dbReference type="Pfam" id="PF07690">
    <property type="entry name" value="MFS_1"/>
    <property type="match status" value="1"/>
</dbReference>
<dbReference type="AlphaFoldDB" id="A0A084BAQ4"/>
<feature type="transmembrane region" description="Helical" evidence="6">
    <location>
        <begin position="217"/>
        <end position="243"/>
    </location>
</feature>
<dbReference type="EMBL" id="KL647503">
    <property type="protein sequence ID" value="KEY74633.1"/>
    <property type="molecule type" value="Genomic_DNA"/>
</dbReference>
<name>A0A084BAQ4_STACB</name>
<comment type="subcellular location">
    <subcellularLocation>
        <location evidence="1">Membrane</location>
        <topology evidence="1">Multi-pass membrane protein</topology>
    </subcellularLocation>
</comment>
<reference evidence="7 8" key="1">
    <citation type="journal article" date="2014" name="BMC Genomics">
        <title>Comparative genome sequencing reveals chemotype-specific gene clusters in the toxigenic black mold Stachybotrys.</title>
        <authorList>
            <person name="Semeiks J."/>
            <person name="Borek D."/>
            <person name="Otwinowski Z."/>
            <person name="Grishin N.V."/>
        </authorList>
    </citation>
    <scope>NUCLEOTIDE SEQUENCE [LARGE SCALE GENOMIC DNA]</scope>
    <source>
        <strain evidence="8">CBS 109288 / IBT 7711</strain>
    </source>
</reference>
<dbReference type="HOGENOM" id="CLU_1038909_0_0_1"/>
<sequence>MGLTESAALEGNFFGMAEKEQKVVAEKQPNHTEINDTTGKDFDILESDVQDTSIYSDEYFRKLLCKIDLWLLPLMWGCYETQQADKTPLGVQTRLRHPQGHWPRGATVQLAQHSLRPGKCHVGKFLSTVMILWGIVVLCIAFAENFAHIMILPSFQGALNCTIKPTFMLMTGAWSTSREHTLRSLIWSTSNAGMNIITGLCVYAIGQHVQRTPGGVAAWKCISFFLGALTITCGVFASFILALRERCDGLPRGRRRRQLHESSPTDRL</sequence>
<dbReference type="InterPro" id="IPR011701">
    <property type="entry name" value="MFS"/>
</dbReference>
<accession>A0A084BAQ4</accession>
<dbReference type="InterPro" id="IPR036259">
    <property type="entry name" value="MFS_trans_sf"/>
</dbReference>
<dbReference type="PANTHER" id="PTHR43791:SF7">
    <property type="entry name" value="MAJOR FACILITATOR SUPERFAMILY (MFS) PROFILE DOMAIN-CONTAINING PROTEIN"/>
    <property type="match status" value="1"/>
</dbReference>
<dbReference type="Proteomes" id="UP000028045">
    <property type="component" value="Unassembled WGS sequence"/>
</dbReference>
<feature type="transmembrane region" description="Helical" evidence="6">
    <location>
        <begin position="185"/>
        <end position="205"/>
    </location>
</feature>
<dbReference type="SUPFAM" id="SSF103473">
    <property type="entry name" value="MFS general substrate transporter"/>
    <property type="match status" value="1"/>
</dbReference>
<gene>
    <name evidence="7" type="ORF">S7711_05062</name>
</gene>
<organism evidence="7 8">
    <name type="scientific">Stachybotrys chartarum (strain CBS 109288 / IBT 7711)</name>
    <name type="common">Toxic black mold</name>
    <name type="synonym">Stilbospora chartarum</name>
    <dbReference type="NCBI Taxonomy" id="1280523"/>
    <lineage>
        <taxon>Eukaryota</taxon>
        <taxon>Fungi</taxon>
        <taxon>Dikarya</taxon>
        <taxon>Ascomycota</taxon>
        <taxon>Pezizomycotina</taxon>
        <taxon>Sordariomycetes</taxon>
        <taxon>Hypocreomycetidae</taxon>
        <taxon>Hypocreales</taxon>
        <taxon>Stachybotryaceae</taxon>
        <taxon>Stachybotrys</taxon>
    </lineage>
</organism>
<evidence type="ECO:0000256" key="5">
    <source>
        <dbReference type="ARBA" id="ARBA00023136"/>
    </source>
</evidence>
<evidence type="ECO:0000313" key="7">
    <source>
        <dbReference type="EMBL" id="KEY74633.1"/>
    </source>
</evidence>
<evidence type="ECO:0008006" key="9">
    <source>
        <dbReference type="Google" id="ProtNLM"/>
    </source>
</evidence>
<dbReference type="Gene3D" id="1.20.1250.20">
    <property type="entry name" value="MFS general substrate transporter like domains"/>
    <property type="match status" value="1"/>
</dbReference>
<evidence type="ECO:0000256" key="6">
    <source>
        <dbReference type="SAM" id="Phobius"/>
    </source>
</evidence>
<keyword evidence="3 6" id="KW-0812">Transmembrane</keyword>
<dbReference type="PANTHER" id="PTHR43791">
    <property type="entry name" value="PERMEASE-RELATED"/>
    <property type="match status" value="1"/>
</dbReference>
<evidence type="ECO:0000256" key="1">
    <source>
        <dbReference type="ARBA" id="ARBA00004141"/>
    </source>
</evidence>
<dbReference type="GO" id="GO:0016020">
    <property type="term" value="C:membrane"/>
    <property type="evidence" value="ECO:0007669"/>
    <property type="project" value="UniProtKB-SubCell"/>
</dbReference>
<keyword evidence="8" id="KW-1185">Reference proteome</keyword>
<dbReference type="OrthoDB" id="6730379at2759"/>
<protein>
    <recommendedName>
        <fullName evidence="9">Major facilitator superfamily (MFS) profile domain-containing protein</fullName>
    </recommendedName>
</protein>
<evidence type="ECO:0000313" key="8">
    <source>
        <dbReference type="Proteomes" id="UP000028045"/>
    </source>
</evidence>
<evidence type="ECO:0000256" key="2">
    <source>
        <dbReference type="ARBA" id="ARBA00022448"/>
    </source>
</evidence>
<feature type="transmembrane region" description="Helical" evidence="6">
    <location>
        <begin position="125"/>
        <end position="143"/>
    </location>
</feature>
<keyword evidence="5 6" id="KW-0472">Membrane</keyword>
<dbReference type="GO" id="GO:0022857">
    <property type="term" value="F:transmembrane transporter activity"/>
    <property type="evidence" value="ECO:0007669"/>
    <property type="project" value="InterPro"/>
</dbReference>
<feature type="transmembrane region" description="Helical" evidence="6">
    <location>
        <begin position="149"/>
        <end position="173"/>
    </location>
</feature>